<keyword evidence="3" id="KW-0597">Phosphoprotein</keyword>
<evidence type="ECO:0000256" key="7">
    <source>
        <dbReference type="ARBA" id="ARBA00022840"/>
    </source>
</evidence>
<gene>
    <name evidence="12" type="ORF">Aco03nite_010090</name>
</gene>
<dbReference type="EC" id="2.7.13.3" evidence="2"/>
<keyword evidence="10" id="KW-1133">Transmembrane helix</keyword>
<dbReference type="CDD" id="cd16917">
    <property type="entry name" value="HATPase_UhpB-NarQ-NarX-like"/>
    <property type="match status" value="1"/>
</dbReference>
<keyword evidence="8" id="KW-0902">Two-component regulatory system</keyword>
<proteinExistence type="predicted"/>
<evidence type="ECO:0000256" key="3">
    <source>
        <dbReference type="ARBA" id="ARBA00022553"/>
    </source>
</evidence>
<dbReference type="Proteomes" id="UP000612282">
    <property type="component" value="Unassembled WGS sequence"/>
</dbReference>
<feature type="transmembrane region" description="Helical" evidence="10">
    <location>
        <begin position="72"/>
        <end position="90"/>
    </location>
</feature>
<reference evidence="12 13" key="1">
    <citation type="submission" date="2021-01" db="EMBL/GenBank/DDBJ databases">
        <title>Whole genome shotgun sequence of Actinoplanes couchii NBRC 106145.</title>
        <authorList>
            <person name="Komaki H."/>
            <person name="Tamura T."/>
        </authorList>
    </citation>
    <scope>NUCLEOTIDE SEQUENCE [LARGE SCALE GENOMIC DNA]</scope>
    <source>
        <strain evidence="12 13">NBRC 106145</strain>
    </source>
</reference>
<evidence type="ECO:0000313" key="13">
    <source>
        <dbReference type="Proteomes" id="UP000612282"/>
    </source>
</evidence>
<protein>
    <recommendedName>
        <fullName evidence="2">histidine kinase</fullName>
        <ecNumber evidence="2">2.7.13.3</ecNumber>
    </recommendedName>
</protein>
<keyword evidence="5" id="KW-0547">Nucleotide-binding</keyword>
<evidence type="ECO:0000256" key="1">
    <source>
        <dbReference type="ARBA" id="ARBA00000085"/>
    </source>
</evidence>
<dbReference type="Pfam" id="PF07730">
    <property type="entry name" value="HisKA_3"/>
    <property type="match status" value="1"/>
</dbReference>
<evidence type="ECO:0000259" key="11">
    <source>
        <dbReference type="Pfam" id="PF07730"/>
    </source>
</evidence>
<feature type="region of interest" description="Disordered" evidence="9">
    <location>
        <begin position="212"/>
        <end position="245"/>
    </location>
</feature>
<dbReference type="Gene3D" id="3.30.565.10">
    <property type="entry name" value="Histidine kinase-like ATPase, C-terminal domain"/>
    <property type="match status" value="1"/>
</dbReference>
<evidence type="ECO:0000256" key="6">
    <source>
        <dbReference type="ARBA" id="ARBA00022777"/>
    </source>
</evidence>
<feature type="compositionally biased region" description="Low complexity" evidence="9">
    <location>
        <begin position="222"/>
        <end position="235"/>
    </location>
</feature>
<evidence type="ECO:0000313" key="12">
    <source>
        <dbReference type="EMBL" id="GID52605.1"/>
    </source>
</evidence>
<dbReference type="SUPFAM" id="SSF55874">
    <property type="entry name" value="ATPase domain of HSP90 chaperone/DNA topoisomerase II/histidine kinase"/>
    <property type="match status" value="1"/>
</dbReference>
<keyword evidence="10" id="KW-0812">Transmembrane</keyword>
<evidence type="ECO:0000256" key="8">
    <source>
        <dbReference type="ARBA" id="ARBA00023012"/>
    </source>
</evidence>
<keyword evidence="4" id="KW-0808">Transferase</keyword>
<evidence type="ECO:0000256" key="4">
    <source>
        <dbReference type="ARBA" id="ARBA00022679"/>
    </source>
</evidence>
<accession>A0ABQ3X2G8</accession>
<dbReference type="InterPro" id="IPR036890">
    <property type="entry name" value="HATPase_C_sf"/>
</dbReference>
<dbReference type="PANTHER" id="PTHR24421:SF10">
    <property type="entry name" value="NITRATE_NITRITE SENSOR PROTEIN NARQ"/>
    <property type="match status" value="1"/>
</dbReference>
<dbReference type="InterPro" id="IPR050482">
    <property type="entry name" value="Sensor_HK_TwoCompSys"/>
</dbReference>
<dbReference type="PANTHER" id="PTHR24421">
    <property type="entry name" value="NITRATE/NITRITE SENSOR PROTEIN NARX-RELATED"/>
    <property type="match status" value="1"/>
</dbReference>
<keyword evidence="6" id="KW-0418">Kinase</keyword>
<name>A0ABQ3X2G8_9ACTN</name>
<keyword evidence="7" id="KW-0067">ATP-binding</keyword>
<evidence type="ECO:0000256" key="9">
    <source>
        <dbReference type="SAM" id="MobiDB-lite"/>
    </source>
</evidence>
<feature type="domain" description="Signal transduction histidine kinase subgroup 3 dimerisation and phosphoacceptor" evidence="11">
    <location>
        <begin position="126"/>
        <end position="188"/>
    </location>
</feature>
<evidence type="ECO:0000256" key="10">
    <source>
        <dbReference type="SAM" id="Phobius"/>
    </source>
</evidence>
<dbReference type="EMBL" id="BOMG01000022">
    <property type="protein sequence ID" value="GID52605.1"/>
    <property type="molecule type" value="Genomic_DNA"/>
</dbReference>
<dbReference type="Gene3D" id="1.20.5.1930">
    <property type="match status" value="1"/>
</dbReference>
<keyword evidence="10" id="KW-0472">Membrane</keyword>
<dbReference type="RefSeq" id="WP_203793473.1">
    <property type="nucleotide sequence ID" value="NZ_BAAAQE010000097.1"/>
</dbReference>
<evidence type="ECO:0000256" key="2">
    <source>
        <dbReference type="ARBA" id="ARBA00012438"/>
    </source>
</evidence>
<organism evidence="12 13">
    <name type="scientific">Actinoplanes couchii</name>
    <dbReference type="NCBI Taxonomy" id="403638"/>
    <lineage>
        <taxon>Bacteria</taxon>
        <taxon>Bacillati</taxon>
        <taxon>Actinomycetota</taxon>
        <taxon>Actinomycetes</taxon>
        <taxon>Micromonosporales</taxon>
        <taxon>Micromonosporaceae</taxon>
        <taxon>Actinoplanes</taxon>
    </lineage>
</organism>
<comment type="catalytic activity">
    <reaction evidence="1">
        <text>ATP + protein L-histidine = ADP + protein N-phospho-L-histidine.</text>
        <dbReference type="EC" id="2.7.13.3"/>
    </reaction>
</comment>
<dbReference type="InterPro" id="IPR011712">
    <property type="entry name" value="Sig_transdc_His_kin_sub3_dim/P"/>
</dbReference>
<keyword evidence="13" id="KW-1185">Reference proteome</keyword>
<comment type="caution">
    <text evidence="12">The sequence shown here is derived from an EMBL/GenBank/DDBJ whole genome shotgun (WGS) entry which is preliminary data.</text>
</comment>
<sequence length="402" mass="42943">MRNGLLLLLIAVAGTVNGLFLDRIQEWRWALFVLLPLVAYLQGRHLPVRRDGLLLAAVAVPQIVWLPADFPIVIGGLLSLGIFVTLPWLAGRFRRQQAELVRAGRERVEHLEREQRFVAENARLLERARIAADMHDVLGHELALISLRAGALELAPDLTDRDREAAAELRESAVSASDRLRHTVTGLRVIPPSRSVAEAEPGGRLAEVGEDRLPEEAGPGGQPAEAGSGGQLAEAGPGGQPAEAEEVAGVERFEPAAEVGEVAGVERFEPAAEVGEVAGVERFEGVAEVERLVGRARDAGMTIRLDPGGELGSAADGVYRVVREALTNAARHAPGAEVDVRWERVGDMVTVTVRNPVVGPIRRSESGTGINGLRDHLASAGGTLHAAEEKGVFTVTARLEAQ</sequence>
<evidence type="ECO:0000256" key="5">
    <source>
        <dbReference type="ARBA" id="ARBA00022741"/>
    </source>
</evidence>